<feature type="active site" evidence="7">
    <location>
        <position position="50"/>
    </location>
</feature>
<dbReference type="PANTHER" id="PTHR12383:SF16">
    <property type="entry name" value="MITOCHONDRIAL INNER MEMBRANE PROTEASE SUBUNIT 1"/>
    <property type="match status" value="1"/>
</dbReference>
<sequence length="224" mass="25239">MQRRLRALRDALPKGPVPVADAVLATFIGIATVIFLHDNVLQTTPVTGISMSPTLSPHYEETGAKDSILWRKYRATRNLKRGDVILFDSPTNPENVSVKRVVGLSGDEIVLDPRRRPKDFENGRVSEGGKRWDAMKRKGKGRVVVPEGHVWVEGDNWRKTLDSNDYGPISKALIQGKAVAKCWPLSEFGRKVGGAEDGYKNRTRVRKGVRRRVGEEVERWWEVD</sequence>
<evidence type="ECO:0000256" key="8">
    <source>
        <dbReference type="RuleBase" id="RU362041"/>
    </source>
</evidence>
<dbReference type="CDD" id="cd06530">
    <property type="entry name" value="S26_SPase_I"/>
    <property type="match status" value="1"/>
</dbReference>
<dbReference type="InterPro" id="IPR000223">
    <property type="entry name" value="Pept_S26A_signal_pept_1"/>
</dbReference>
<keyword evidence="2 8" id="KW-0999">Mitochondrion inner membrane</keyword>
<gene>
    <name evidence="10" type="ORF">LECACI_7A006261</name>
</gene>
<name>A0AAI9ECD0_9PEZI</name>
<accession>A0AAI9ECD0</accession>
<keyword evidence="3 8" id="KW-0378">Hydrolase</keyword>
<feature type="domain" description="Peptidase S26" evidence="9">
    <location>
        <begin position="21"/>
        <end position="183"/>
    </location>
</feature>
<evidence type="ECO:0000256" key="6">
    <source>
        <dbReference type="ARBA" id="ARBA00038445"/>
    </source>
</evidence>
<dbReference type="Gene3D" id="2.10.109.10">
    <property type="entry name" value="Umud Fragment, subunit A"/>
    <property type="match status" value="1"/>
</dbReference>
<dbReference type="EMBL" id="CAVMBE010000044">
    <property type="protein sequence ID" value="CAK4031103.1"/>
    <property type="molecule type" value="Genomic_DNA"/>
</dbReference>
<comment type="similarity">
    <text evidence="6">Belongs to the peptidase S26 family. IMP1 subfamily.</text>
</comment>
<comment type="subcellular location">
    <subcellularLocation>
        <location evidence="1 8">Mitochondrion inner membrane</location>
    </subcellularLocation>
</comment>
<keyword evidence="11" id="KW-1185">Reference proteome</keyword>
<dbReference type="InterPro" id="IPR019533">
    <property type="entry name" value="Peptidase_S26"/>
</dbReference>
<proteinExistence type="inferred from homology"/>
<organism evidence="10 11">
    <name type="scientific">Lecanosticta acicola</name>
    <dbReference type="NCBI Taxonomy" id="111012"/>
    <lineage>
        <taxon>Eukaryota</taxon>
        <taxon>Fungi</taxon>
        <taxon>Dikarya</taxon>
        <taxon>Ascomycota</taxon>
        <taxon>Pezizomycotina</taxon>
        <taxon>Dothideomycetes</taxon>
        <taxon>Dothideomycetidae</taxon>
        <taxon>Mycosphaerellales</taxon>
        <taxon>Mycosphaerellaceae</taxon>
        <taxon>Lecanosticta</taxon>
    </lineage>
</organism>
<evidence type="ECO:0000313" key="10">
    <source>
        <dbReference type="EMBL" id="CAK4031103.1"/>
    </source>
</evidence>
<dbReference type="Pfam" id="PF10502">
    <property type="entry name" value="Peptidase_S26"/>
    <property type="match status" value="1"/>
</dbReference>
<dbReference type="AlphaFoldDB" id="A0AAI9ECD0"/>
<keyword evidence="5" id="KW-0472">Membrane</keyword>
<dbReference type="GO" id="GO:0006465">
    <property type="term" value="P:signal peptide processing"/>
    <property type="evidence" value="ECO:0007669"/>
    <property type="project" value="InterPro"/>
</dbReference>
<dbReference type="Proteomes" id="UP001296104">
    <property type="component" value="Unassembled WGS sequence"/>
</dbReference>
<dbReference type="GO" id="GO:0006627">
    <property type="term" value="P:protein processing involved in protein targeting to mitochondrion"/>
    <property type="evidence" value="ECO:0007669"/>
    <property type="project" value="TreeGrafter"/>
</dbReference>
<evidence type="ECO:0000256" key="5">
    <source>
        <dbReference type="ARBA" id="ARBA00023136"/>
    </source>
</evidence>
<keyword evidence="8" id="KW-0645">Protease</keyword>
<dbReference type="InterPro" id="IPR052064">
    <property type="entry name" value="Mito_IMP1_subunit"/>
</dbReference>
<comment type="caution">
    <text evidence="10">The sequence shown here is derived from an EMBL/GenBank/DDBJ whole genome shotgun (WGS) entry which is preliminary data.</text>
</comment>
<dbReference type="GO" id="GO:0042720">
    <property type="term" value="C:mitochondrial inner membrane peptidase complex"/>
    <property type="evidence" value="ECO:0007669"/>
    <property type="project" value="TreeGrafter"/>
</dbReference>
<dbReference type="PANTHER" id="PTHR12383">
    <property type="entry name" value="PROTEASE FAMILY S26 MITOCHONDRIAL INNER MEMBRANE PROTEASE-RELATED"/>
    <property type="match status" value="1"/>
</dbReference>
<dbReference type="GO" id="GO:0004252">
    <property type="term" value="F:serine-type endopeptidase activity"/>
    <property type="evidence" value="ECO:0007669"/>
    <property type="project" value="InterPro"/>
</dbReference>
<feature type="active site" evidence="7">
    <location>
        <position position="99"/>
    </location>
</feature>
<evidence type="ECO:0000256" key="2">
    <source>
        <dbReference type="ARBA" id="ARBA00022792"/>
    </source>
</evidence>
<dbReference type="NCBIfam" id="TIGR02227">
    <property type="entry name" value="sigpep_I_bact"/>
    <property type="match status" value="1"/>
</dbReference>
<protein>
    <recommendedName>
        <fullName evidence="8">Mitochondrial inner membrane protease subunit</fullName>
        <ecNumber evidence="8">3.4.21.-</ecNumber>
    </recommendedName>
</protein>
<dbReference type="SUPFAM" id="SSF51306">
    <property type="entry name" value="LexA/Signal peptidase"/>
    <property type="match status" value="1"/>
</dbReference>
<reference evidence="10" key="1">
    <citation type="submission" date="2023-11" db="EMBL/GenBank/DDBJ databases">
        <authorList>
            <person name="Alioto T."/>
            <person name="Alioto T."/>
            <person name="Gomez Garrido J."/>
        </authorList>
    </citation>
    <scope>NUCLEOTIDE SEQUENCE</scope>
</reference>
<dbReference type="PRINTS" id="PR00727">
    <property type="entry name" value="LEADERPTASE"/>
</dbReference>
<evidence type="ECO:0000256" key="7">
    <source>
        <dbReference type="PIRSR" id="PIRSR600223-1"/>
    </source>
</evidence>
<dbReference type="EC" id="3.4.21.-" evidence="8"/>
<evidence type="ECO:0000256" key="4">
    <source>
        <dbReference type="ARBA" id="ARBA00023128"/>
    </source>
</evidence>
<evidence type="ECO:0000259" key="9">
    <source>
        <dbReference type="Pfam" id="PF10502"/>
    </source>
</evidence>
<evidence type="ECO:0000313" key="11">
    <source>
        <dbReference type="Proteomes" id="UP001296104"/>
    </source>
</evidence>
<evidence type="ECO:0000256" key="3">
    <source>
        <dbReference type="ARBA" id="ARBA00022801"/>
    </source>
</evidence>
<evidence type="ECO:0000256" key="1">
    <source>
        <dbReference type="ARBA" id="ARBA00004273"/>
    </source>
</evidence>
<dbReference type="InterPro" id="IPR036286">
    <property type="entry name" value="LexA/Signal_pep-like_sf"/>
</dbReference>
<keyword evidence="4 8" id="KW-0496">Mitochondrion</keyword>